<reference evidence="1" key="2">
    <citation type="submission" date="2020-05" db="EMBL/GenBank/DDBJ databases">
        <authorList>
            <person name="Kim H.-S."/>
            <person name="Proctor R.H."/>
            <person name="Brown D.W."/>
        </authorList>
    </citation>
    <scope>NUCLEOTIDE SEQUENCE</scope>
    <source>
        <strain evidence="1">NRRL 20472</strain>
    </source>
</reference>
<reference evidence="1" key="1">
    <citation type="journal article" date="2020" name="BMC Genomics">
        <title>Correction to: Identification and distribution of gene clusters required for synthesis of sphingolipid metabolism inhibitors in diverse species of the filamentous fungus Fusarium.</title>
        <authorList>
            <person name="Kim H.S."/>
            <person name="Lohmar J.M."/>
            <person name="Busman M."/>
            <person name="Brown D.W."/>
            <person name="Naumann T.A."/>
            <person name="Divon H.H."/>
            <person name="Lysoe E."/>
            <person name="Uhlig S."/>
            <person name="Proctor R.H."/>
        </authorList>
    </citation>
    <scope>NUCLEOTIDE SEQUENCE</scope>
    <source>
        <strain evidence="1">NRRL 20472</strain>
    </source>
</reference>
<evidence type="ECO:0000313" key="1">
    <source>
        <dbReference type="EMBL" id="KAF4972284.1"/>
    </source>
</evidence>
<keyword evidence="2" id="KW-1185">Reference proteome</keyword>
<dbReference type="Proteomes" id="UP000622797">
    <property type="component" value="Unassembled WGS sequence"/>
</dbReference>
<comment type="caution">
    <text evidence="1">The sequence shown here is derived from an EMBL/GenBank/DDBJ whole genome shotgun (WGS) entry which is preliminary data.</text>
</comment>
<dbReference type="AlphaFoldDB" id="A0A8H4U9R9"/>
<dbReference type="OrthoDB" id="5010524at2759"/>
<dbReference type="EMBL" id="JABEXW010000062">
    <property type="protein sequence ID" value="KAF4972284.1"/>
    <property type="molecule type" value="Genomic_DNA"/>
</dbReference>
<evidence type="ECO:0000313" key="2">
    <source>
        <dbReference type="Proteomes" id="UP000622797"/>
    </source>
</evidence>
<gene>
    <name evidence="1" type="ORF">FSARC_1120</name>
</gene>
<protein>
    <submittedName>
        <fullName evidence="1">Uncharacterized protein</fullName>
    </submittedName>
</protein>
<proteinExistence type="predicted"/>
<sequence>MMSPTLTTRLSTTAFQATRRHISTTSLMLNTLASGGAQSSIKSTSWRWRNLSPQARRYAVAGLTATACADIYVHYRYWPQIHAWFQGETKTGEN</sequence>
<name>A0A8H4U9R9_9HYPO</name>
<organism evidence="1 2">
    <name type="scientific">Fusarium sarcochroum</name>
    <dbReference type="NCBI Taxonomy" id="1208366"/>
    <lineage>
        <taxon>Eukaryota</taxon>
        <taxon>Fungi</taxon>
        <taxon>Dikarya</taxon>
        <taxon>Ascomycota</taxon>
        <taxon>Pezizomycotina</taxon>
        <taxon>Sordariomycetes</taxon>
        <taxon>Hypocreomycetidae</taxon>
        <taxon>Hypocreales</taxon>
        <taxon>Nectriaceae</taxon>
        <taxon>Fusarium</taxon>
        <taxon>Fusarium lateritium species complex</taxon>
    </lineage>
</organism>
<accession>A0A8H4U9R9</accession>